<name>E8R159_ISOPI</name>
<keyword evidence="2" id="KW-0520">NAD</keyword>
<dbReference type="GO" id="GO:0050136">
    <property type="term" value="F:NADH dehydrogenase (quinone) (non-electrogenic) activity"/>
    <property type="evidence" value="ECO:0007669"/>
    <property type="project" value="UniProtKB-UniRule"/>
</dbReference>
<dbReference type="STRING" id="575540.Isop_0673"/>
<comment type="function">
    <text evidence="2">NDH-1 shuttles electrons from NADH, via FMN and iron-sulfur (Fe-S) centers, to quinones in the respiratory chain. The immediate electron acceptor for the enzyme in this species is believed to be ubiquinone. Couples the redox reaction to proton translocation (for every two electrons transferred, four hydrogen ions are translocated across the cytoplasmic membrane), and thus conserves the redox energy in a proton gradient.</text>
</comment>
<dbReference type="AlphaFoldDB" id="E8R159"/>
<keyword evidence="2" id="KW-0472">Membrane</keyword>
<dbReference type="NCBIfam" id="TIGR01962">
    <property type="entry name" value="NuoD"/>
    <property type="match status" value="1"/>
</dbReference>
<dbReference type="PANTHER" id="PTHR11993:SF10">
    <property type="entry name" value="NADH DEHYDROGENASE [UBIQUINONE] IRON-SULFUR PROTEIN 2, MITOCHONDRIAL"/>
    <property type="match status" value="1"/>
</dbReference>
<keyword evidence="2" id="KW-0874">Quinone</keyword>
<comment type="catalytic activity">
    <reaction evidence="2">
        <text>a quinone + NADH + 5 H(+)(in) = a quinol + NAD(+) + 4 H(+)(out)</text>
        <dbReference type="Rhea" id="RHEA:57888"/>
        <dbReference type="ChEBI" id="CHEBI:15378"/>
        <dbReference type="ChEBI" id="CHEBI:24646"/>
        <dbReference type="ChEBI" id="CHEBI:57540"/>
        <dbReference type="ChEBI" id="CHEBI:57945"/>
        <dbReference type="ChEBI" id="CHEBI:132124"/>
    </reaction>
</comment>
<keyword evidence="2" id="KW-0997">Cell inner membrane</keyword>
<dbReference type="SUPFAM" id="SSF56762">
    <property type="entry name" value="HydB/Nqo4-like"/>
    <property type="match status" value="1"/>
</dbReference>
<dbReference type="Proteomes" id="UP000008631">
    <property type="component" value="Chromosome"/>
</dbReference>
<dbReference type="InterPro" id="IPR001135">
    <property type="entry name" value="NADH_Q_OxRdtase_suD"/>
</dbReference>
<keyword evidence="2" id="KW-0813">Transport</keyword>
<keyword evidence="5" id="KW-1185">Reference proteome</keyword>
<dbReference type="KEGG" id="ipa:Isop_0673"/>
<keyword evidence="2" id="KW-1003">Cell membrane</keyword>
<dbReference type="PANTHER" id="PTHR11993">
    <property type="entry name" value="NADH-UBIQUINONE OXIDOREDUCTASE 49 KDA SUBUNIT"/>
    <property type="match status" value="1"/>
</dbReference>
<dbReference type="InParanoid" id="E8R159"/>
<keyword evidence="2" id="KW-1278">Translocase</keyword>
<dbReference type="InterPro" id="IPR029014">
    <property type="entry name" value="NiFe-Hase_large"/>
</dbReference>
<dbReference type="FunCoup" id="E8R159">
    <property type="interactions" value="357"/>
</dbReference>
<protein>
    <recommendedName>
        <fullName evidence="2">NADH-quinone oxidoreductase subunit D</fullName>
        <ecNumber evidence="2">7.1.1.-</ecNumber>
    </recommendedName>
    <alternativeName>
        <fullName evidence="2">NADH dehydrogenase I subunit D</fullName>
    </alternativeName>
    <alternativeName>
        <fullName evidence="2">NDH-1 subunit D</fullName>
    </alternativeName>
</protein>
<evidence type="ECO:0000313" key="5">
    <source>
        <dbReference type="Proteomes" id="UP000008631"/>
    </source>
</evidence>
<dbReference type="eggNOG" id="COG0649">
    <property type="taxonomic scope" value="Bacteria"/>
</dbReference>
<accession>E8R159</accession>
<evidence type="ECO:0000313" key="4">
    <source>
        <dbReference type="EMBL" id="ADV61265.1"/>
    </source>
</evidence>
<dbReference type="NCBIfam" id="NF004739">
    <property type="entry name" value="PRK06075.1"/>
    <property type="match status" value="1"/>
</dbReference>
<dbReference type="Pfam" id="PF00346">
    <property type="entry name" value="Complex1_49kDa"/>
    <property type="match status" value="1"/>
</dbReference>
<gene>
    <name evidence="2" type="primary">nuoD</name>
    <name evidence="4" type="ordered locus">Isop_0673</name>
</gene>
<keyword evidence="2" id="KW-0830">Ubiquinone</keyword>
<sequence length="413" mass="46752">MTAPPLQQAPSEVSADRSRLETKPYLWTLNFGPQHPATHTTLRLVLQIDGETIVHATPHIGYLHSGFEKLGEHLNFNQYVTVVDRKNYISPPYNEIAWHNAVEKLLGIELTPRCKTIRVIIGELSRICDHLLCTGACALDLGGFTAFLYAFNQRELIYDVYEEMSGYRFHPGYTRVGGVLHDFNDKVIEKVKLVLQTTPKALADFERLCMRNRIFVDRTRGVGVLTREEAINWSATGPIARASGVTTDLRKDQPYLDYDRYDFEVPYATEGDCYARFQVRIEEMHQSLRIIKQAIEDLPDGPVNVSIADKVPLPDKGTVYNSMEGLIQHFELIMPNRQTFSPKNEVYAAVEAPNGELGYYLVADGTMTAWRTRTRPPSFIHFQLFPKLIEGHVISDVVAVLGSLNIIAAELDR</sequence>
<dbReference type="GO" id="GO:0048038">
    <property type="term" value="F:quinone binding"/>
    <property type="evidence" value="ECO:0007669"/>
    <property type="project" value="UniProtKB-KW"/>
</dbReference>
<organism evidence="4 5">
    <name type="scientific">Isosphaera pallida (strain ATCC 43644 / DSM 9630 / IS1B)</name>
    <dbReference type="NCBI Taxonomy" id="575540"/>
    <lineage>
        <taxon>Bacteria</taxon>
        <taxon>Pseudomonadati</taxon>
        <taxon>Planctomycetota</taxon>
        <taxon>Planctomycetia</taxon>
        <taxon>Isosphaerales</taxon>
        <taxon>Isosphaeraceae</taxon>
        <taxon>Isosphaera</taxon>
    </lineage>
</organism>
<comment type="similarity">
    <text evidence="2">Belongs to the complex I 49 kDa subunit family.</text>
</comment>
<dbReference type="Gene3D" id="1.10.645.10">
    <property type="entry name" value="Cytochrome-c3 Hydrogenase, chain B"/>
    <property type="match status" value="1"/>
</dbReference>
<reference evidence="4 5" key="1">
    <citation type="journal article" date="2011" name="Stand. Genomic Sci.">
        <title>Complete genome sequence of Isosphaera pallida type strain (IS1B).</title>
        <authorList>
            <consortium name="US DOE Joint Genome Institute (JGI-PGF)"/>
            <person name="Goker M."/>
            <person name="Cleland D."/>
            <person name="Saunders E."/>
            <person name="Lapidus A."/>
            <person name="Nolan M."/>
            <person name="Lucas S."/>
            <person name="Hammon N."/>
            <person name="Deshpande S."/>
            <person name="Cheng J.F."/>
            <person name="Tapia R."/>
            <person name="Han C."/>
            <person name="Goodwin L."/>
            <person name="Pitluck S."/>
            <person name="Liolios K."/>
            <person name="Pagani I."/>
            <person name="Ivanova N."/>
            <person name="Mavromatis K."/>
            <person name="Pati A."/>
            <person name="Chen A."/>
            <person name="Palaniappan K."/>
            <person name="Land M."/>
            <person name="Hauser L."/>
            <person name="Chang Y.J."/>
            <person name="Jeffries C.D."/>
            <person name="Detter J.C."/>
            <person name="Beck B."/>
            <person name="Woyke T."/>
            <person name="Bristow J."/>
            <person name="Eisen J.A."/>
            <person name="Markowitz V."/>
            <person name="Hugenholtz P."/>
            <person name="Kyrpides N.C."/>
            <person name="Klenk H.P."/>
        </authorList>
    </citation>
    <scope>NUCLEOTIDE SEQUENCE [LARGE SCALE GENOMIC DNA]</scope>
    <source>
        <strain evidence="5">ATCC 43644 / DSM 9630 / IS1B</strain>
    </source>
</reference>
<dbReference type="HAMAP" id="MF_01358">
    <property type="entry name" value="NDH1_NuoD"/>
    <property type="match status" value="1"/>
</dbReference>
<dbReference type="GO" id="GO:0051287">
    <property type="term" value="F:NAD binding"/>
    <property type="evidence" value="ECO:0007669"/>
    <property type="project" value="InterPro"/>
</dbReference>
<dbReference type="EC" id="7.1.1.-" evidence="2"/>
<dbReference type="GO" id="GO:0005886">
    <property type="term" value="C:plasma membrane"/>
    <property type="evidence" value="ECO:0007669"/>
    <property type="project" value="UniProtKB-SubCell"/>
</dbReference>
<dbReference type="EMBL" id="CP002353">
    <property type="protein sequence ID" value="ADV61265.1"/>
    <property type="molecule type" value="Genomic_DNA"/>
</dbReference>
<feature type="domain" description="NADH-quinone oxidoreductase subunit D" evidence="3">
    <location>
        <begin position="140"/>
        <end position="413"/>
    </location>
</feature>
<keyword evidence="4" id="KW-0560">Oxidoreductase</keyword>
<dbReference type="HOGENOM" id="CLU_015134_1_2_0"/>
<comment type="subcellular location">
    <subcellularLocation>
        <location evidence="2">Cell inner membrane</location>
        <topology evidence="2">Peripheral membrane protein</topology>
        <orientation evidence="2">Cytoplasmic side</orientation>
    </subcellularLocation>
    <subcellularLocation>
        <location evidence="1">Cell membrane</location>
        <topology evidence="1">Peripheral membrane protein</topology>
    </subcellularLocation>
</comment>
<evidence type="ECO:0000256" key="1">
    <source>
        <dbReference type="ARBA" id="ARBA00004202"/>
    </source>
</evidence>
<dbReference type="RefSeq" id="WP_013563554.1">
    <property type="nucleotide sequence ID" value="NC_014962.1"/>
</dbReference>
<evidence type="ECO:0000256" key="2">
    <source>
        <dbReference type="HAMAP-Rule" id="MF_01358"/>
    </source>
</evidence>
<evidence type="ECO:0000259" key="3">
    <source>
        <dbReference type="Pfam" id="PF00346"/>
    </source>
</evidence>
<dbReference type="OrthoDB" id="9801496at2"/>
<proteinExistence type="inferred from homology"/>
<dbReference type="InterPro" id="IPR022885">
    <property type="entry name" value="NDH1_su_D/H"/>
</dbReference>
<comment type="subunit">
    <text evidence="2">NDH-1 is composed of 14 different subunits. Subunits NuoB, C, D, E, F, and G constitute the peripheral sector of the complex.</text>
</comment>